<keyword evidence="6" id="KW-0067">ATP-binding</keyword>
<dbReference type="InterPro" id="IPR041075">
    <property type="entry name" value="NOD1/2_WH"/>
</dbReference>
<dbReference type="PANTHER" id="PTHR24106">
    <property type="entry name" value="NACHT, LRR AND CARD DOMAINS-CONTAINING"/>
    <property type="match status" value="1"/>
</dbReference>
<feature type="domain" description="NACHT" evidence="8">
    <location>
        <begin position="1086"/>
        <end position="1220"/>
    </location>
</feature>
<dbReference type="SMART" id="SM00368">
    <property type="entry name" value="LRR_RI"/>
    <property type="match status" value="4"/>
</dbReference>
<evidence type="ECO:0000256" key="2">
    <source>
        <dbReference type="ARBA" id="ARBA00022490"/>
    </source>
</evidence>
<evidence type="ECO:0000313" key="10">
    <source>
        <dbReference type="Proteomes" id="UP001108240"/>
    </source>
</evidence>
<dbReference type="FunFam" id="3.40.50.300:FF:000210">
    <property type="entry name" value="Si:dkey-16p6.1"/>
    <property type="match status" value="2"/>
</dbReference>
<dbReference type="InterPro" id="IPR001611">
    <property type="entry name" value="Leu-rich_rpt"/>
</dbReference>
<dbReference type="Pfam" id="PF17776">
    <property type="entry name" value="NLRC4_HD2"/>
    <property type="match status" value="2"/>
</dbReference>
<evidence type="ECO:0000256" key="6">
    <source>
        <dbReference type="ARBA" id="ARBA00022840"/>
    </source>
</evidence>
<dbReference type="Pfam" id="PF14484">
    <property type="entry name" value="FISNA"/>
    <property type="match status" value="2"/>
</dbReference>
<dbReference type="InterPro" id="IPR007111">
    <property type="entry name" value="NACHT_NTPase"/>
</dbReference>
<dbReference type="InterPro" id="IPR051261">
    <property type="entry name" value="NLR"/>
</dbReference>
<feature type="domain" description="NACHT" evidence="8">
    <location>
        <begin position="270"/>
        <end position="404"/>
    </location>
</feature>
<evidence type="ECO:0000256" key="1">
    <source>
        <dbReference type="ARBA" id="ARBA00004496"/>
    </source>
</evidence>
<dbReference type="Pfam" id="PF05729">
    <property type="entry name" value="NACHT"/>
    <property type="match status" value="2"/>
</dbReference>
<reference evidence="9" key="1">
    <citation type="submission" date="2025-08" db="UniProtKB">
        <authorList>
            <consortium name="Ensembl"/>
        </authorList>
    </citation>
    <scope>IDENTIFICATION</scope>
</reference>
<dbReference type="Gene3D" id="3.80.10.10">
    <property type="entry name" value="Ribonuclease Inhibitor"/>
    <property type="match status" value="2"/>
</dbReference>
<accession>A0A9J7XMV3</accession>
<evidence type="ECO:0000259" key="8">
    <source>
        <dbReference type="PROSITE" id="PS50837"/>
    </source>
</evidence>
<evidence type="ECO:0000256" key="4">
    <source>
        <dbReference type="ARBA" id="ARBA00022737"/>
    </source>
</evidence>
<evidence type="ECO:0000256" key="5">
    <source>
        <dbReference type="ARBA" id="ARBA00022741"/>
    </source>
</evidence>
<dbReference type="InterPro" id="IPR041267">
    <property type="entry name" value="NLRP_HD2"/>
</dbReference>
<keyword evidence="2" id="KW-0963">Cytoplasm</keyword>
<dbReference type="FunFam" id="3.80.10.10:FF:000336">
    <property type="entry name" value="Si:dkey-222h21.2"/>
    <property type="match status" value="1"/>
</dbReference>
<keyword evidence="10" id="KW-1185">Reference proteome</keyword>
<dbReference type="Pfam" id="PF17779">
    <property type="entry name" value="WHD_NOD2"/>
    <property type="match status" value="2"/>
</dbReference>
<name>A0A9J7XMV3_CYPCA</name>
<dbReference type="Gene3D" id="3.40.50.300">
    <property type="entry name" value="P-loop containing nucleotide triphosphate hydrolases"/>
    <property type="match status" value="2"/>
</dbReference>
<dbReference type="PROSITE" id="PS50837">
    <property type="entry name" value="NACHT"/>
    <property type="match status" value="2"/>
</dbReference>
<dbReference type="InterPro" id="IPR027417">
    <property type="entry name" value="P-loop_NTPase"/>
</dbReference>
<feature type="compositionally biased region" description="Polar residues" evidence="7">
    <location>
        <begin position="17"/>
        <end position="27"/>
    </location>
</feature>
<dbReference type="GO" id="GO:0005737">
    <property type="term" value="C:cytoplasm"/>
    <property type="evidence" value="ECO:0007669"/>
    <property type="project" value="UniProtKB-SubCell"/>
</dbReference>
<dbReference type="InterPro" id="IPR032675">
    <property type="entry name" value="LRR_dom_sf"/>
</dbReference>
<keyword evidence="5" id="KW-0547">Nucleotide-binding</keyword>
<feature type="region of interest" description="Disordered" evidence="7">
    <location>
        <begin position="915"/>
        <end position="947"/>
    </location>
</feature>
<dbReference type="GO" id="GO:0005524">
    <property type="term" value="F:ATP binding"/>
    <property type="evidence" value="ECO:0007669"/>
    <property type="project" value="UniProtKB-KW"/>
</dbReference>
<dbReference type="PROSITE" id="PS51450">
    <property type="entry name" value="LRR"/>
    <property type="match status" value="3"/>
</dbReference>
<dbReference type="SMART" id="SM01288">
    <property type="entry name" value="FISNA"/>
    <property type="match status" value="2"/>
</dbReference>
<dbReference type="Proteomes" id="UP001108240">
    <property type="component" value="Unplaced"/>
</dbReference>
<proteinExistence type="predicted"/>
<dbReference type="SUPFAM" id="SSF52047">
    <property type="entry name" value="RNI-like"/>
    <property type="match status" value="2"/>
</dbReference>
<dbReference type="Pfam" id="PF13516">
    <property type="entry name" value="LRR_6"/>
    <property type="match status" value="3"/>
</dbReference>
<dbReference type="Ensembl" id="ENSCCRT00000166195.1">
    <property type="protein sequence ID" value="ENSCCRP00000108814.1"/>
    <property type="gene ID" value="ENSCCRG00000057847.1"/>
</dbReference>
<comment type="subcellular location">
    <subcellularLocation>
        <location evidence="1">Cytoplasm</location>
    </subcellularLocation>
</comment>
<feature type="region of interest" description="Disordered" evidence="7">
    <location>
        <begin position="1"/>
        <end position="35"/>
    </location>
</feature>
<dbReference type="InterPro" id="IPR029495">
    <property type="entry name" value="NACHT-assoc"/>
</dbReference>
<dbReference type="GeneTree" id="ENSGT01150000286911"/>
<keyword evidence="3" id="KW-0433">Leucine-rich repeat</keyword>
<evidence type="ECO:0000256" key="7">
    <source>
        <dbReference type="SAM" id="MobiDB-lite"/>
    </source>
</evidence>
<protein>
    <recommendedName>
        <fullName evidence="8">NACHT domain-containing protein</fullName>
    </recommendedName>
</protein>
<organism evidence="9 10">
    <name type="scientific">Cyprinus carpio carpio</name>
    <dbReference type="NCBI Taxonomy" id="630221"/>
    <lineage>
        <taxon>Eukaryota</taxon>
        <taxon>Metazoa</taxon>
        <taxon>Chordata</taxon>
        <taxon>Craniata</taxon>
        <taxon>Vertebrata</taxon>
        <taxon>Euteleostomi</taxon>
        <taxon>Actinopterygii</taxon>
        <taxon>Neopterygii</taxon>
        <taxon>Teleostei</taxon>
        <taxon>Ostariophysi</taxon>
        <taxon>Cypriniformes</taxon>
        <taxon>Cyprinidae</taxon>
        <taxon>Cyprininae</taxon>
        <taxon>Cyprinus</taxon>
    </lineage>
</organism>
<reference evidence="9" key="2">
    <citation type="submission" date="2025-09" db="UniProtKB">
        <authorList>
            <consortium name="Ensembl"/>
        </authorList>
    </citation>
    <scope>IDENTIFICATION</scope>
</reference>
<evidence type="ECO:0000313" key="9">
    <source>
        <dbReference type="Ensembl" id="ENSCCRP00000108814.1"/>
    </source>
</evidence>
<sequence length="1671" mass="190855">MSLYEKREEEEDEDVHSTSPECTQSISAHKAASPEHSCVSVKSDASMGIPPLLSDGAVTFDPDIAYKMSLCEMREDDVHIHKAASPEPSCVSVKSDASMGIPPLLSDGPVTSDPEVRKGNVSRPVTPLMSHIVSCSQNAFRKNNKKTALQTNTQETHMQIASVSQIADLQHISLQPGRDGLQRVKVKHKTSMTKRYESLFERSKLVEYQTLLNRIYTELYIIEGESEGVNEEHEVLQMEKTPRKQDTPIYCNDIFKPLHQPGREEKDEIKTVLTKGIAGIGKTVSVQKFILDWTEGKANQDVDFMFVLPFRELNLIKDHQYSLHRLLLDFHPELQDLDSKIYEECKAVFIFDGLDESRMTLMFSDDEKVCDVNESSSVGVLMSNLIRGELLPSALIWITSRPAAANQIPSKYINRVTEIQGFNDPQKEDYFRKRISDEHQASRIISHIRRSRSLHIMCHIPVFCWISATVLQNLLKQDGSAKIPQTLTEMYIHFLLTQINMRNQKYVDKKQKKLLRSNRDVIVKLAELAFKQLMKGNVMFYEEDLIESGIDVTDASVYSGICTEIFKEESVIHQRKVYCFIHLSFQEFLAAFFVFYCHITKNKESLNLFLNKTCQQYSLSLHDLLKSAVVKALQRENGQLDLFLRFLLGVSLQSNQRLIKDLLTHTVNNSETIKRITQDIKNAIKSDEGLSADRCINLFLCLLEIKDQTLYREIQEFVKSENHSVSRLSPSQCSTITYMLQISEEVLDEFDLKKYNTSDEGRKRLIPAVVNCRKALLADCNLTDHDCESLSSSLQSSNSLRELDLSHNNLQDSGVKLLSDGLKSSHCQLNILRLVSCNLTDQCCESLSSCLQSSNSLRELDLSNNDLQDSGVKLLSDGLKSSHCKLNTLSTSCKMSLSEQRKEGVSVQKCKAASPEPSCVSMKSDISMDPPPKLSDGEVTSEPDSASNVSLYEWRKEGVTVQKHKAASPEASCASMKRYRFMNDPPELGAVTSNSEVKRVKDQHKTNMKNKYERLFEGIIRQGNQTLLNRIYTQLYIIEGESEGVNEEHEVLQMEKTPRTHDTPIYCNDIFKPLHQPGREEKVEIKTVLTKGIAGIGKTVSVQKFILDWTEGKANQDVDFMFVLPFRELNLIKDHQYSLHRLLLDFHPELQDLDSKIYEECKVVFIFDGLDESRMTLMFTDRQKVCDVNESSSVGVLMSNLIRGELLPSALIWISSRPAAANQIPSKYINRVTEIQGFNDPQKEEYFRKRISDEHQANRIISHIKRSRSLHIMCHIPVFCWISATVLQNLLKQDDSAKIPQTLTEMYIHFLLTQINMRNQKYDERDPEKLLKSNRDVIVKLAKLAFKQLMKGNVMFYEEDLIESGIDVTDASVYSGICTEIFKEESVIHQRKVYCFIHLSFQEFLAAFYEFYSHIAKKMKLQKSFLDYQSQLYSQEFSLYEPIQTAVNNSLQSKNGQLDLFLRFLLGISLESNQRLLQDLLTHTVNSSETIKRITQYIKATIKSDEGLSADRCINLFLCLLEMKDQTLYREIQKFVKSKTRSVNQLSPGHCSTIAYMLRISKKVLDEFDLKKYNTSDEGRRRLIPAVVNCRKALFACCNLTGLCCKNLSSSLQSSNSLRELDLSHNDLQDLGVKLLSDGLKSSHCKLNILRFGILCRCNFVQTINWHIRLC</sequence>
<evidence type="ECO:0000256" key="3">
    <source>
        <dbReference type="ARBA" id="ARBA00022614"/>
    </source>
</evidence>
<keyword evidence="4" id="KW-0677">Repeat</keyword>